<proteinExistence type="predicted"/>
<dbReference type="InterPro" id="IPR043736">
    <property type="entry name" value="DUF5681"/>
</dbReference>
<dbReference type="Pfam" id="PF18932">
    <property type="entry name" value="DUF5681"/>
    <property type="match status" value="1"/>
</dbReference>
<dbReference type="Proteomes" id="UP000259602">
    <property type="component" value="Segment"/>
</dbReference>
<evidence type="ECO:0000313" key="4">
    <source>
        <dbReference type="Proteomes" id="UP000259602"/>
    </source>
</evidence>
<dbReference type="KEGG" id="vg:55605484"/>
<reference evidence="3 4" key="1">
    <citation type="journal article" date="2018" name="Sci. Rep.">
        <title>Characterization of LE3 and LE4, the only lytic phages known to infect the spirochete Leptospira.</title>
        <authorList>
            <person name="Schiettekatte O."/>
            <person name="Vincent A.T."/>
            <person name="Malosse C."/>
            <person name="Lechat P."/>
            <person name="Chamot-Rooke J."/>
            <person name="Veyrier F.J."/>
            <person name="Picardeau M."/>
            <person name="Bourhy P."/>
        </authorList>
    </citation>
    <scope>NUCLEOTIDE SEQUENCE [LARGE SCALE GENOMIC DNA]</scope>
</reference>
<keyword evidence="4" id="KW-1185">Reference proteome</keyword>
<dbReference type="RefSeq" id="YP_009835412.1">
    <property type="nucleotide sequence ID" value="NC_048678.1"/>
</dbReference>
<feature type="domain" description="DUF5681" evidence="2">
    <location>
        <begin position="23"/>
        <end position="92"/>
    </location>
</feature>
<dbReference type="EMBL" id="MF974396">
    <property type="protein sequence ID" value="ATN94974.1"/>
    <property type="molecule type" value="Genomic_DNA"/>
</dbReference>
<evidence type="ECO:0000313" key="3">
    <source>
        <dbReference type="EMBL" id="ATN94974.1"/>
    </source>
</evidence>
<evidence type="ECO:0000256" key="1">
    <source>
        <dbReference type="SAM" id="MobiDB-lite"/>
    </source>
</evidence>
<organism evidence="3 4">
    <name type="scientific">Leptospira phage LE3</name>
    <dbReference type="NCBI Taxonomy" id="2041382"/>
    <lineage>
        <taxon>Viruses</taxon>
        <taxon>Duplodnaviria</taxon>
        <taxon>Heunggongvirae</taxon>
        <taxon>Uroviricota</taxon>
        <taxon>Caudoviricetes</taxon>
        <taxon>Nylescharonvirus</taxon>
        <taxon>Nylescharonvirus LE3</taxon>
    </lineage>
</organism>
<sequence>MSTEDETGNLQRKKVGYKNPPEHTKFIKGKSGNPKGKKKGTLNRSTIVSKWLDVQETVQNPLTKKMQKLSQEDLITLAQISQARKGNVRSYLALKDDKYGKQTVQVEVDANIIELDWNKIGEAFDKVVSAKKKNGSLKQTPKESTK</sequence>
<feature type="region of interest" description="Disordered" evidence="1">
    <location>
        <begin position="1"/>
        <end position="42"/>
    </location>
</feature>
<name>A0A343LE64_9CAUD</name>
<dbReference type="GeneID" id="55605484"/>
<accession>A0A343LE64</accession>
<protein>
    <recommendedName>
        <fullName evidence="2">DUF5681 domain-containing protein</fullName>
    </recommendedName>
</protein>
<evidence type="ECO:0000259" key="2">
    <source>
        <dbReference type="Pfam" id="PF18932"/>
    </source>
</evidence>